<evidence type="ECO:0000256" key="1">
    <source>
        <dbReference type="ARBA" id="ARBA00004496"/>
    </source>
</evidence>
<name>S9SBF3_9RHOB</name>
<reference evidence="8" key="1">
    <citation type="journal article" date="2014" name="Stand. Genomic Sci.">
        <title>Genome sequence of the exopolysaccharide-producing Salipiger mucosus type strain (DSM 16094(T)), a moderately halophilic member of the Roseobacter clade.</title>
        <authorList>
            <person name="Riedel T."/>
            <person name="Spring S."/>
            <person name="Fiebig A."/>
            <person name="Petersen J."/>
            <person name="Kyrpides N.C."/>
            <person name="Goker M."/>
            <person name="Klenk H.P."/>
        </authorList>
    </citation>
    <scope>NUCLEOTIDE SEQUENCE [LARGE SCALE GENOMIC DNA]</scope>
    <source>
        <strain evidence="8">DSM 16094</strain>
    </source>
</reference>
<evidence type="ECO:0000313" key="8">
    <source>
        <dbReference type="Proteomes" id="UP000015347"/>
    </source>
</evidence>
<comment type="caution">
    <text evidence="7">The sequence shown here is derived from an EMBL/GenBank/DDBJ whole genome shotgun (WGS) entry which is preliminary data.</text>
</comment>
<dbReference type="RefSeq" id="WP_020038377.1">
    <property type="nucleotide sequence ID" value="NZ_KE557274.1"/>
</dbReference>
<feature type="domain" description="RecX third three-helical" evidence="6">
    <location>
        <begin position="122"/>
        <end position="169"/>
    </location>
</feature>
<organism evidence="7 8">
    <name type="scientific">Salipiger mucosus DSM 16094</name>
    <dbReference type="NCBI Taxonomy" id="1123237"/>
    <lineage>
        <taxon>Bacteria</taxon>
        <taxon>Pseudomonadati</taxon>
        <taxon>Pseudomonadota</taxon>
        <taxon>Alphaproteobacteria</taxon>
        <taxon>Rhodobacterales</taxon>
        <taxon>Roseobacteraceae</taxon>
        <taxon>Salipiger</taxon>
    </lineage>
</organism>
<dbReference type="STRING" id="1123237.Salmuc_02157"/>
<keyword evidence="8" id="KW-1185">Reference proteome</keyword>
<protein>
    <recommendedName>
        <fullName evidence="3">Regulatory protein RecX</fullName>
    </recommendedName>
</protein>
<dbReference type="EMBL" id="APVH01000015">
    <property type="protein sequence ID" value="EPX83549.1"/>
    <property type="molecule type" value="Genomic_DNA"/>
</dbReference>
<keyword evidence="4" id="KW-0963">Cytoplasm</keyword>
<proteinExistence type="inferred from homology"/>
<comment type="subcellular location">
    <subcellularLocation>
        <location evidence="1">Cytoplasm</location>
    </subcellularLocation>
</comment>
<feature type="domain" description="RecX second three-helical" evidence="5">
    <location>
        <begin position="76"/>
        <end position="111"/>
    </location>
</feature>
<dbReference type="InterPro" id="IPR036388">
    <property type="entry name" value="WH-like_DNA-bd_sf"/>
</dbReference>
<evidence type="ECO:0000256" key="3">
    <source>
        <dbReference type="ARBA" id="ARBA00018111"/>
    </source>
</evidence>
<gene>
    <name evidence="7" type="ORF">Salmuc_02157</name>
</gene>
<dbReference type="Proteomes" id="UP000015347">
    <property type="component" value="Unassembled WGS sequence"/>
</dbReference>
<dbReference type="HOGENOM" id="CLU_090972_3_0_5"/>
<dbReference type="OrthoDB" id="5507982at2"/>
<evidence type="ECO:0000259" key="5">
    <source>
        <dbReference type="Pfam" id="PF02631"/>
    </source>
</evidence>
<evidence type="ECO:0000313" key="7">
    <source>
        <dbReference type="EMBL" id="EPX83549.1"/>
    </source>
</evidence>
<dbReference type="AlphaFoldDB" id="S9SBF3"/>
<comment type="similarity">
    <text evidence="2">Belongs to the RecX family.</text>
</comment>
<accession>S9SBF3</accession>
<dbReference type="Pfam" id="PF02631">
    <property type="entry name" value="RecX_HTH2"/>
    <property type="match status" value="1"/>
</dbReference>
<evidence type="ECO:0000256" key="4">
    <source>
        <dbReference type="ARBA" id="ARBA00022490"/>
    </source>
</evidence>
<dbReference type="eggNOG" id="COG2137">
    <property type="taxonomic scope" value="Bacteria"/>
</dbReference>
<dbReference type="GO" id="GO:0005737">
    <property type="term" value="C:cytoplasm"/>
    <property type="evidence" value="ECO:0007669"/>
    <property type="project" value="UniProtKB-SubCell"/>
</dbReference>
<sequence>MTEENPRPAADSITSEWLVQAALGYLKSYETTTGHLRVVLERKIRRRLRGTETDLSEFHAEIDAAIAYCTERNYVDDRRFVELFIENALRTGMSLRKIDGKLRQKQIDPEQYRDVIDEAEYDELEAAIAFARKKRVGAFRPEDQDQYRQKDMAKLARQGFGYDICRRIVEENFADED</sequence>
<dbReference type="InterPro" id="IPR053924">
    <property type="entry name" value="RecX_HTH_2nd"/>
</dbReference>
<dbReference type="Pfam" id="PF21981">
    <property type="entry name" value="RecX_HTH3"/>
    <property type="match status" value="1"/>
</dbReference>
<evidence type="ECO:0000256" key="2">
    <source>
        <dbReference type="ARBA" id="ARBA00009695"/>
    </source>
</evidence>
<dbReference type="InterPro" id="IPR053925">
    <property type="entry name" value="RecX_HTH_3rd"/>
</dbReference>
<evidence type="ECO:0000259" key="6">
    <source>
        <dbReference type="Pfam" id="PF21981"/>
    </source>
</evidence>
<dbReference type="Gene3D" id="1.10.10.10">
    <property type="entry name" value="Winged helix-like DNA-binding domain superfamily/Winged helix DNA-binding domain"/>
    <property type="match status" value="2"/>
</dbReference>